<dbReference type="GO" id="GO:0005524">
    <property type="term" value="F:ATP binding"/>
    <property type="evidence" value="ECO:0007669"/>
    <property type="project" value="UniProtKB-UniRule"/>
</dbReference>
<evidence type="ECO:0000256" key="3">
    <source>
        <dbReference type="ARBA" id="ARBA00022741"/>
    </source>
</evidence>
<keyword evidence="6 8" id="KW-0030">Aminoacyl-tRNA synthetase</keyword>
<feature type="binding site" evidence="8">
    <location>
        <position position="142"/>
    </location>
    <ligand>
        <name>L-tryptophan</name>
        <dbReference type="ChEBI" id="CHEBI:57912"/>
    </ligand>
</feature>
<proteinExistence type="inferred from homology"/>
<feature type="binding site" evidence="8">
    <location>
        <begin position="18"/>
        <end position="20"/>
    </location>
    <ligand>
        <name>ATP</name>
        <dbReference type="ChEBI" id="CHEBI:30616"/>
    </ligand>
</feature>
<sequence>MDNPSVSAPRKRIYSGIQPSGTPTLGNYIGAMRNWKLLEDTYDCIYAVADLHAITVRQDPAGLRRQTQELIALLLAIGLDPQKNILYLQSHVPAHAELAWLLNCYTYMGELSRMTQFKDKSQKHADNVNAGLFTYPVLMAADILLYQTDLVPVGADQKQHIEICRDIAQRFNGLYGDVFTIPEGFIPKTGARVMSLQDPTRKMSKSDPEECFISMLDAPDAVRRKIKRAVTDSDACIRFDPEHKPGVSNLLSILSALSGETPQAAGERLAGKGYGELKQEVADAVVAALSPIQAEYTRIVKDKAYLEGVMREGAERAARIANRTLQKAMKKIGYVLPVR</sequence>
<dbReference type="GO" id="GO:0004830">
    <property type="term" value="F:tryptophan-tRNA ligase activity"/>
    <property type="evidence" value="ECO:0007669"/>
    <property type="project" value="UniProtKB-UniRule"/>
</dbReference>
<dbReference type="Proteomes" id="UP000886887">
    <property type="component" value="Unassembled WGS sequence"/>
</dbReference>
<evidence type="ECO:0000313" key="10">
    <source>
        <dbReference type="EMBL" id="HIQ70741.1"/>
    </source>
</evidence>
<dbReference type="Pfam" id="PF00579">
    <property type="entry name" value="tRNA-synt_1b"/>
    <property type="match status" value="1"/>
</dbReference>
<feature type="binding site" evidence="8">
    <location>
        <begin position="202"/>
        <end position="206"/>
    </location>
    <ligand>
        <name>ATP</name>
        <dbReference type="ChEBI" id="CHEBI:30616"/>
    </ligand>
</feature>
<evidence type="ECO:0000256" key="1">
    <source>
        <dbReference type="ARBA" id="ARBA00005594"/>
    </source>
</evidence>
<dbReference type="InterPro" id="IPR002306">
    <property type="entry name" value="Trp-tRNA-ligase"/>
</dbReference>
<dbReference type="NCBIfam" id="TIGR00233">
    <property type="entry name" value="trpS"/>
    <property type="match status" value="1"/>
</dbReference>
<comment type="subcellular location">
    <subcellularLocation>
        <location evidence="8">Cytoplasm</location>
    </subcellularLocation>
</comment>
<dbReference type="InterPro" id="IPR002305">
    <property type="entry name" value="aa-tRNA-synth_Ic"/>
</dbReference>
<comment type="subunit">
    <text evidence="8">Homodimer.</text>
</comment>
<feature type="short sequence motif" description="'KMSKS' region" evidence="8">
    <location>
        <begin position="202"/>
        <end position="206"/>
    </location>
</feature>
<name>A0A9D0Z8X4_9FIRM</name>
<dbReference type="SUPFAM" id="SSF52374">
    <property type="entry name" value="Nucleotidylyl transferase"/>
    <property type="match status" value="1"/>
</dbReference>
<dbReference type="EC" id="6.1.1.2" evidence="8"/>
<dbReference type="FunFam" id="1.10.240.10:FF:000002">
    <property type="entry name" value="Tryptophan--tRNA ligase"/>
    <property type="match status" value="1"/>
</dbReference>
<comment type="caution">
    <text evidence="10">The sequence shown here is derived from an EMBL/GenBank/DDBJ whole genome shotgun (WGS) entry which is preliminary data.</text>
</comment>
<dbReference type="GO" id="GO:0005829">
    <property type="term" value="C:cytosol"/>
    <property type="evidence" value="ECO:0007669"/>
    <property type="project" value="TreeGrafter"/>
</dbReference>
<feature type="short sequence motif" description="'HIGH' region" evidence="8">
    <location>
        <begin position="19"/>
        <end position="27"/>
    </location>
</feature>
<dbReference type="PANTHER" id="PTHR43766:SF1">
    <property type="entry name" value="TRYPTOPHAN--TRNA LIGASE, MITOCHONDRIAL"/>
    <property type="match status" value="1"/>
</dbReference>
<comment type="function">
    <text evidence="8">Catalyzes the attachment of tryptophan to tRNA(Trp).</text>
</comment>
<evidence type="ECO:0000256" key="5">
    <source>
        <dbReference type="ARBA" id="ARBA00022917"/>
    </source>
</evidence>
<evidence type="ECO:0000256" key="7">
    <source>
        <dbReference type="ARBA" id="ARBA00049929"/>
    </source>
</evidence>
<evidence type="ECO:0000256" key="4">
    <source>
        <dbReference type="ARBA" id="ARBA00022840"/>
    </source>
</evidence>
<keyword evidence="3 8" id="KW-0547">Nucleotide-binding</keyword>
<reference evidence="10" key="1">
    <citation type="submission" date="2020-10" db="EMBL/GenBank/DDBJ databases">
        <authorList>
            <person name="Gilroy R."/>
        </authorList>
    </citation>
    <scope>NUCLEOTIDE SEQUENCE</scope>
    <source>
        <strain evidence="10">ChiSxjej2B14-6234</strain>
    </source>
</reference>
<dbReference type="InterPro" id="IPR014729">
    <property type="entry name" value="Rossmann-like_a/b/a_fold"/>
</dbReference>
<dbReference type="AlphaFoldDB" id="A0A9D0Z8X4"/>
<dbReference type="PROSITE" id="PS00178">
    <property type="entry name" value="AA_TRNA_LIGASE_I"/>
    <property type="match status" value="1"/>
</dbReference>
<feature type="binding site" evidence="8">
    <location>
        <begin position="154"/>
        <end position="156"/>
    </location>
    <ligand>
        <name>ATP</name>
        <dbReference type="ChEBI" id="CHEBI:30616"/>
    </ligand>
</feature>
<dbReference type="PANTHER" id="PTHR43766">
    <property type="entry name" value="TRYPTOPHAN--TRNA LIGASE, MITOCHONDRIAL"/>
    <property type="match status" value="1"/>
</dbReference>
<dbReference type="GO" id="GO:0006436">
    <property type="term" value="P:tryptophanyl-tRNA aminoacylation"/>
    <property type="evidence" value="ECO:0007669"/>
    <property type="project" value="UniProtKB-UniRule"/>
</dbReference>
<dbReference type="CDD" id="cd00806">
    <property type="entry name" value="TrpRS_core"/>
    <property type="match status" value="1"/>
</dbReference>
<keyword evidence="8" id="KW-0963">Cytoplasm</keyword>
<evidence type="ECO:0000256" key="2">
    <source>
        <dbReference type="ARBA" id="ARBA00022598"/>
    </source>
</evidence>
<dbReference type="InterPro" id="IPR001412">
    <property type="entry name" value="aa-tRNA-synth_I_CS"/>
</dbReference>
<evidence type="ECO:0000256" key="9">
    <source>
        <dbReference type="RuleBase" id="RU363036"/>
    </source>
</evidence>
<dbReference type="InterPro" id="IPR050203">
    <property type="entry name" value="Trp-tRNA_synthetase"/>
</dbReference>
<dbReference type="EMBL" id="DVFJ01000002">
    <property type="protein sequence ID" value="HIQ70741.1"/>
    <property type="molecule type" value="Genomic_DNA"/>
</dbReference>
<comment type="similarity">
    <text evidence="1 8 9">Belongs to the class-I aminoacyl-tRNA synthetase family.</text>
</comment>
<keyword evidence="4 8" id="KW-0067">ATP-binding</keyword>
<dbReference type="Gene3D" id="1.10.240.10">
    <property type="entry name" value="Tyrosyl-Transfer RNA Synthetase"/>
    <property type="match status" value="1"/>
</dbReference>
<dbReference type="HAMAP" id="MF_00140_B">
    <property type="entry name" value="Trp_tRNA_synth_B"/>
    <property type="match status" value="1"/>
</dbReference>
<keyword evidence="5 8" id="KW-0648">Protein biosynthesis</keyword>
<organism evidence="10 11">
    <name type="scientific">Candidatus Onthenecus intestinigallinarum</name>
    <dbReference type="NCBI Taxonomy" id="2840875"/>
    <lineage>
        <taxon>Bacteria</taxon>
        <taxon>Bacillati</taxon>
        <taxon>Bacillota</taxon>
        <taxon>Clostridia</taxon>
        <taxon>Eubacteriales</taxon>
        <taxon>Candidatus Onthenecus</taxon>
    </lineage>
</organism>
<evidence type="ECO:0000256" key="8">
    <source>
        <dbReference type="HAMAP-Rule" id="MF_00140"/>
    </source>
</evidence>
<comment type="catalytic activity">
    <reaction evidence="7 8">
        <text>tRNA(Trp) + L-tryptophan + ATP = L-tryptophyl-tRNA(Trp) + AMP + diphosphate + H(+)</text>
        <dbReference type="Rhea" id="RHEA:24080"/>
        <dbReference type="Rhea" id="RHEA-COMP:9671"/>
        <dbReference type="Rhea" id="RHEA-COMP:9705"/>
        <dbReference type="ChEBI" id="CHEBI:15378"/>
        <dbReference type="ChEBI" id="CHEBI:30616"/>
        <dbReference type="ChEBI" id="CHEBI:33019"/>
        <dbReference type="ChEBI" id="CHEBI:57912"/>
        <dbReference type="ChEBI" id="CHEBI:78442"/>
        <dbReference type="ChEBI" id="CHEBI:78535"/>
        <dbReference type="ChEBI" id="CHEBI:456215"/>
        <dbReference type="EC" id="6.1.1.2"/>
    </reaction>
</comment>
<dbReference type="Gene3D" id="3.40.50.620">
    <property type="entry name" value="HUPs"/>
    <property type="match status" value="1"/>
</dbReference>
<dbReference type="PRINTS" id="PR01039">
    <property type="entry name" value="TRNASYNTHTRP"/>
</dbReference>
<feature type="binding site" evidence="8">
    <location>
        <begin position="26"/>
        <end position="27"/>
    </location>
    <ligand>
        <name>ATP</name>
        <dbReference type="ChEBI" id="CHEBI:30616"/>
    </ligand>
</feature>
<evidence type="ECO:0000313" key="11">
    <source>
        <dbReference type="Proteomes" id="UP000886887"/>
    </source>
</evidence>
<protein>
    <recommendedName>
        <fullName evidence="8">Tryptophan--tRNA ligase</fullName>
        <ecNumber evidence="8">6.1.1.2</ecNumber>
    </recommendedName>
    <alternativeName>
        <fullName evidence="8">Tryptophanyl-tRNA synthetase</fullName>
        <shortName evidence="8">TrpRS</shortName>
    </alternativeName>
</protein>
<reference evidence="10" key="2">
    <citation type="journal article" date="2021" name="PeerJ">
        <title>Extensive microbial diversity within the chicken gut microbiome revealed by metagenomics and culture.</title>
        <authorList>
            <person name="Gilroy R."/>
            <person name="Ravi A."/>
            <person name="Getino M."/>
            <person name="Pursley I."/>
            <person name="Horton D.L."/>
            <person name="Alikhan N.F."/>
            <person name="Baker D."/>
            <person name="Gharbi K."/>
            <person name="Hall N."/>
            <person name="Watson M."/>
            <person name="Adriaenssens E.M."/>
            <person name="Foster-Nyarko E."/>
            <person name="Jarju S."/>
            <person name="Secka A."/>
            <person name="Antonio M."/>
            <person name="Oren A."/>
            <person name="Chaudhuri R.R."/>
            <person name="La Ragione R."/>
            <person name="Hildebrand F."/>
            <person name="Pallen M.J."/>
        </authorList>
    </citation>
    <scope>NUCLEOTIDE SEQUENCE</scope>
    <source>
        <strain evidence="10">ChiSxjej2B14-6234</strain>
    </source>
</reference>
<dbReference type="InterPro" id="IPR024109">
    <property type="entry name" value="Trp-tRNA-ligase_bac-type"/>
</dbReference>
<evidence type="ECO:0000256" key="6">
    <source>
        <dbReference type="ARBA" id="ARBA00023146"/>
    </source>
</evidence>
<feature type="binding site" evidence="8">
    <location>
        <position position="193"/>
    </location>
    <ligand>
        <name>ATP</name>
        <dbReference type="ChEBI" id="CHEBI:30616"/>
    </ligand>
</feature>
<accession>A0A9D0Z8X4</accession>
<keyword evidence="2 8" id="KW-0436">Ligase</keyword>
<gene>
    <name evidence="8 10" type="primary">trpS</name>
    <name evidence="10" type="ORF">IAB73_00770</name>
</gene>